<proteinExistence type="predicted"/>
<name>A0A6J6ZPQ9_9ZZZZ</name>
<organism evidence="1">
    <name type="scientific">freshwater metagenome</name>
    <dbReference type="NCBI Taxonomy" id="449393"/>
    <lineage>
        <taxon>unclassified sequences</taxon>
        <taxon>metagenomes</taxon>
        <taxon>ecological metagenomes</taxon>
    </lineage>
</organism>
<dbReference type="AlphaFoldDB" id="A0A6J6ZPQ9"/>
<accession>A0A6J6ZPQ9</accession>
<dbReference type="EMBL" id="CAFAAV010000114">
    <property type="protein sequence ID" value="CAB4823610.1"/>
    <property type="molecule type" value="Genomic_DNA"/>
</dbReference>
<reference evidence="1" key="1">
    <citation type="submission" date="2020-05" db="EMBL/GenBank/DDBJ databases">
        <authorList>
            <person name="Chiriac C."/>
            <person name="Salcher M."/>
            <person name="Ghai R."/>
            <person name="Kavagutti S V."/>
        </authorList>
    </citation>
    <scope>NUCLEOTIDE SEQUENCE</scope>
</reference>
<sequence length="90" mass="9784">MGLVDDQRVIAAQHPVALDLGQQDAIGHYLHQRRVADRVGEAHRVADGGAQLRAQLFRDAFGDGARRHTPGLRVAHQAGHPAAEFETQFG</sequence>
<gene>
    <name evidence="1" type="ORF">UFOPK3099_01534</name>
</gene>
<evidence type="ECO:0000313" key="1">
    <source>
        <dbReference type="EMBL" id="CAB4823610.1"/>
    </source>
</evidence>
<protein>
    <submittedName>
        <fullName evidence="1">Unannotated protein</fullName>
    </submittedName>
</protein>